<feature type="compositionally biased region" description="Basic and acidic residues" evidence="3">
    <location>
        <begin position="124"/>
        <end position="137"/>
    </location>
</feature>
<dbReference type="GO" id="GO:0003723">
    <property type="term" value="F:RNA binding"/>
    <property type="evidence" value="ECO:0007669"/>
    <property type="project" value="UniProtKB-UniRule"/>
</dbReference>
<dbReference type="OrthoDB" id="5204190at2759"/>
<dbReference type="Pfam" id="PF00013">
    <property type="entry name" value="KH_1"/>
    <property type="match status" value="2"/>
</dbReference>
<feature type="domain" description="K Homology" evidence="4">
    <location>
        <begin position="328"/>
        <end position="400"/>
    </location>
</feature>
<keyword evidence="2" id="KW-0694">RNA-binding</keyword>
<evidence type="ECO:0000256" key="1">
    <source>
        <dbReference type="ARBA" id="ARBA00022737"/>
    </source>
</evidence>
<feature type="region of interest" description="Disordered" evidence="3">
    <location>
        <begin position="203"/>
        <end position="225"/>
    </location>
</feature>
<dbReference type="InterPro" id="IPR004087">
    <property type="entry name" value="KH_dom"/>
</dbReference>
<dbReference type="SUPFAM" id="SSF54791">
    <property type="entry name" value="Eukaryotic type KH-domain (KH-domain type I)"/>
    <property type="match status" value="2"/>
</dbReference>
<keyword evidence="1" id="KW-0677">Repeat</keyword>
<evidence type="ECO:0000256" key="3">
    <source>
        <dbReference type="SAM" id="MobiDB-lite"/>
    </source>
</evidence>
<feature type="region of interest" description="Disordered" evidence="3">
    <location>
        <begin position="1"/>
        <end position="31"/>
    </location>
</feature>
<evidence type="ECO:0000313" key="5">
    <source>
        <dbReference type="EMBL" id="VFQ84482.1"/>
    </source>
</evidence>
<name>A0A484M6L9_9ASTE</name>
<gene>
    <name evidence="5" type="ORF">CCAM_LOCUS26258</name>
</gene>
<evidence type="ECO:0000256" key="2">
    <source>
        <dbReference type="PROSITE-ProRule" id="PRU00117"/>
    </source>
</evidence>
<dbReference type="InterPro" id="IPR036612">
    <property type="entry name" value="KH_dom_type_1_sf"/>
</dbReference>
<feature type="compositionally biased region" description="Basic and acidic residues" evidence="3">
    <location>
        <begin position="146"/>
        <end position="162"/>
    </location>
</feature>
<accession>A0A484M6L9</accession>
<protein>
    <recommendedName>
        <fullName evidence="4">K Homology domain-containing protein</fullName>
    </recommendedName>
</protein>
<sequence>MADEEVVVAAETTTSVSNSDNHKRKLEDLKHAAPGESVLKVEAVSDSAENPKAEVIEGGKGEKEAHVDGSEAKRLRLEDKVDDIGAENGHREEKKRGESKEDDTVEKSPCLDSNIQLDNGPEVDDIHIEEKKGHESEVDYSGEKPVSLDHCRQLDDAPKVDNEAQETTISEQLAPINDLETSDVQESNNNDELQKYYNTEEPCKGEVHEPSSSLPQQAGAPNDQDKNITMETQTVSHILEVPNNKVGVIIGKGGETIRHLQFNSGAKIQITRDSDSDPHSTTRPVELIGTLDSVVKAEKLIKDVIAEADAGGSPSLVAKGFNPVQSVVGDQIEMKVPIEKVGLIIGKSGETIKNLQARSGARIQLVQLPDGEQVKERTIRVSGERKQIERAREMIQEVMDQVCTHFKIFFLYKP</sequence>
<keyword evidence="6" id="KW-1185">Reference proteome</keyword>
<proteinExistence type="predicted"/>
<evidence type="ECO:0000313" key="6">
    <source>
        <dbReference type="Proteomes" id="UP000595140"/>
    </source>
</evidence>
<dbReference type="PANTHER" id="PTHR10288">
    <property type="entry name" value="KH DOMAIN CONTAINING RNA BINDING PROTEIN"/>
    <property type="match status" value="1"/>
</dbReference>
<feature type="compositionally biased region" description="Basic and acidic residues" evidence="3">
    <location>
        <begin position="49"/>
        <end position="99"/>
    </location>
</feature>
<feature type="domain" description="K Homology" evidence="4">
    <location>
        <begin position="233"/>
        <end position="306"/>
    </location>
</feature>
<reference evidence="5 6" key="1">
    <citation type="submission" date="2018-04" db="EMBL/GenBank/DDBJ databases">
        <authorList>
            <person name="Vogel A."/>
        </authorList>
    </citation>
    <scope>NUCLEOTIDE SEQUENCE [LARGE SCALE GENOMIC DNA]</scope>
</reference>
<evidence type="ECO:0000259" key="4">
    <source>
        <dbReference type="SMART" id="SM00322"/>
    </source>
</evidence>
<organism evidence="5 6">
    <name type="scientific">Cuscuta campestris</name>
    <dbReference type="NCBI Taxonomy" id="132261"/>
    <lineage>
        <taxon>Eukaryota</taxon>
        <taxon>Viridiplantae</taxon>
        <taxon>Streptophyta</taxon>
        <taxon>Embryophyta</taxon>
        <taxon>Tracheophyta</taxon>
        <taxon>Spermatophyta</taxon>
        <taxon>Magnoliopsida</taxon>
        <taxon>eudicotyledons</taxon>
        <taxon>Gunneridae</taxon>
        <taxon>Pentapetalae</taxon>
        <taxon>asterids</taxon>
        <taxon>lamiids</taxon>
        <taxon>Solanales</taxon>
        <taxon>Convolvulaceae</taxon>
        <taxon>Cuscuteae</taxon>
        <taxon>Cuscuta</taxon>
        <taxon>Cuscuta subgen. Grammica</taxon>
        <taxon>Cuscuta sect. Cleistogrammica</taxon>
    </lineage>
</organism>
<dbReference type="EMBL" id="OOIL02002754">
    <property type="protein sequence ID" value="VFQ84482.1"/>
    <property type="molecule type" value="Genomic_DNA"/>
</dbReference>
<dbReference type="AlphaFoldDB" id="A0A484M6L9"/>
<dbReference type="InterPro" id="IPR004088">
    <property type="entry name" value="KH_dom_type_1"/>
</dbReference>
<dbReference type="PROSITE" id="PS50084">
    <property type="entry name" value="KH_TYPE_1"/>
    <property type="match status" value="2"/>
</dbReference>
<dbReference type="SMART" id="SM00322">
    <property type="entry name" value="KH"/>
    <property type="match status" value="2"/>
</dbReference>
<dbReference type="Gene3D" id="3.30.1370.10">
    <property type="entry name" value="K Homology domain, type 1"/>
    <property type="match status" value="2"/>
</dbReference>
<feature type="region of interest" description="Disordered" evidence="3">
    <location>
        <begin position="43"/>
        <end position="189"/>
    </location>
</feature>
<dbReference type="Proteomes" id="UP000595140">
    <property type="component" value="Unassembled WGS sequence"/>
</dbReference>